<dbReference type="OrthoDB" id="78677at2759"/>
<evidence type="ECO:0000259" key="1">
    <source>
        <dbReference type="PROSITE" id="PS50994"/>
    </source>
</evidence>
<feature type="domain" description="Integrase catalytic" evidence="1">
    <location>
        <begin position="189"/>
        <end position="288"/>
    </location>
</feature>
<dbReference type="Gene3D" id="1.10.340.70">
    <property type="match status" value="1"/>
</dbReference>
<dbReference type="Pfam" id="PF17921">
    <property type="entry name" value="Integrase_H2C2"/>
    <property type="match status" value="1"/>
</dbReference>
<organism evidence="2 3">
    <name type="scientific">Phytophthora palmivora</name>
    <dbReference type="NCBI Taxonomy" id="4796"/>
    <lineage>
        <taxon>Eukaryota</taxon>
        <taxon>Sar</taxon>
        <taxon>Stramenopiles</taxon>
        <taxon>Oomycota</taxon>
        <taxon>Peronosporomycetes</taxon>
        <taxon>Peronosporales</taxon>
        <taxon>Peronosporaceae</taxon>
        <taxon>Phytophthora</taxon>
    </lineage>
</organism>
<dbReference type="SUPFAM" id="SSF53098">
    <property type="entry name" value="Ribonuclease H-like"/>
    <property type="match status" value="1"/>
</dbReference>
<name>A0A2P4YVF1_9STRA</name>
<dbReference type="GO" id="GO:0003676">
    <property type="term" value="F:nucleic acid binding"/>
    <property type="evidence" value="ECO:0007669"/>
    <property type="project" value="InterPro"/>
</dbReference>
<reference evidence="2 3" key="1">
    <citation type="journal article" date="2017" name="Genome Biol. Evol.">
        <title>Phytophthora megakarya and P. palmivora, closely related causal agents of cacao black pod rot, underwent increases in genome sizes and gene numbers by different mechanisms.</title>
        <authorList>
            <person name="Ali S.S."/>
            <person name="Shao J."/>
            <person name="Lary D.J."/>
            <person name="Kronmiller B."/>
            <person name="Shen D."/>
            <person name="Strem M.D."/>
            <person name="Amoako-Attah I."/>
            <person name="Akrofi A.Y."/>
            <person name="Begoude B.A."/>
            <person name="Ten Hoopen G.M."/>
            <person name="Coulibaly K."/>
            <person name="Kebe B.I."/>
            <person name="Melnick R.L."/>
            <person name="Guiltinan M.J."/>
            <person name="Tyler B.M."/>
            <person name="Meinhardt L.W."/>
            <person name="Bailey B.A."/>
        </authorList>
    </citation>
    <scope>NUCLEOTIDE SEQUENCE [LARGE SCALE GENOMIC DNA]</scope>
    <source>
        <strain evidence="3">sbr112.9</strain>
    </source>
</reference>
<evidence type="ECO:0000313" key="3">
    <source>
        <dbReference type="Proteomes" id="UP000237271"/>
    </source>
</evidence>
<comment type="caution">
    <text evidence="2">The sequence shown here is derived from an EMBL/GenBank/DDBJ whole genome shotgun (WGS) entry which is preliminary data.</text>
</comment>
<gene>
    <name evidence="2" type="ORF">PHPALM_204</name>
</gene>
<dbReference type="AlphaFoldDB" id="A0A2P4YVF1"/>
<proteinExistence type="predicted"/>
<accession>A0A2P4YVF1</accession>
<dbReference type="Proteomes" id="UP000237271">
    <property type="component" value="Unassembled WGS sequence"/>
</dbReference>
<dbReference type="GO" id="GO:0015074">
    <property type="term" value="P:DNA integration"/>
    <property type="evidence" value="ECO:0007669"/>
    <property type="project" value="InterPro"/>
</dbReference>
<sequence>MFKYVIEHVSGEQNVWGYLLSRWDATSKTSDVPVAARVRSLAVLERMSPLQDADFQWPSHTEIALEQNKALTQLRADSGLLPPCHLDSEQGIYLDQDGKIWIPDGAVDLQQRLCIIVHAGAMGHRGIAATTQGLKQVFSWGSLAVDVQTFVRNCLHCMTGGVKTVPRPYEPALHATKPNELIHFDYLSMPASSDGLRGAHFKNELVALLKKELGGSHHFTTAYCRWANGSVEVVNRILLRCLRALLSELKLAMSDWTSVLPIVQSALNQTPAYRLGGVTPVTAFTVLPATTPLRVILHPSIGTVEDVTTVVEKQRQHIADARA</sequence>
<keyword evidence="3" id="KW-1185">Reference proteome</keyword>
<dbReference type="EMBL" id="NCKW01000018">
    <property type="protein sequence ID" value="POM81780.1"/>
    <property type="molecule type" value="Genomic_DNA"/>
</dbReference>
<dbReference type="PROSITE" id="PS50994">
    <property type="entry name" value="INTEGRASE"/>
    <property type="match status" value="1"/>
</dbReference>
<dbReference type="InterPro" id="IPR012337">
    <property type="entry name" value="RNaseH-like_sf"/>
</dbReference>
<dbReference type="InterPro" id="IPR036397">
    <property type="entry name" value="RNaseH_sf"/>
</dbReference>
<evidence type="ECO:0000313" key="2">
    <source>
        <dbReference type="EMBL" id="POM81780.1"/>
    </source>
</evidence>
<dbReference type="InterPro" id="IPR041588">
    <property type="entry name" value="Integrase_H2C2"/>
</dbReference>
<dbReference type="InterPro" id="IPR050951">
    <property type="entry name" value="Retrovirus_Pol_polyprotein"/>
</dbReference>
<dbReference type="Gene3D" id="3.30.420.10">
    <property type="entry name" value="Ribonuclease H-like superfamily/Ribonuclease H"/>
    <property type="match status" value="1"/>
</dbReference>
<protein>
    <recommendedName>
        <fullName evidence="1">Integrase catalytic domain-containing protein</fullName>
    </recommendedName>
</protein>
<dbReference type="InterPro" id="IPR001584">
    <property type="entry name" value="Integrase_cat-core"/>
</dbReference>
<dbReference type="PANTHER" id="PTHR37984:SF5">
    <property type="entry name" value="PROTEIN NYNRIN-LIKE"/>
    <property type="match status" value="1"/>
</dbReference>
<dbReference type="PANTHER" id="PTHR37984">
    <property type="entry name" value="PROTEIN CBG26694"/>
    <property type="match status" value="1"/>
</dbReference>